<evidence type="ECO:0000313" key="1">
    <source>
        <dbReference type="EMBL" id="AFK39396.1"/>
    </source>
</evidence>
<accession>I3SGK4</accession>
<proteinExistence type="evidence at transcript level"/>
<dbReference type="AlphaFoldDB" id="I3SGK4"/>
<dbReference type="EMBL" id="BT139601">
    <property type="protein sequence ID" value="AFK39396.1"/>
    <property type="molecule type" value="mRNA"/>
</dbReference>
<organism evidence="1">
    <name type="scientific">Lotus japonicus</name>
    <name type="common">Lotus corniculatus var. japonicus</name>
    <dbReference type="NCBI Taxonomy" id="34305"/>
    <lineage>
        <taxon>Eukaryota</taxon>
        <taxon>Viridiplantae</taxon>
        <taxon>Streptophyta</taxon>
        <taxon>Embryophyta</taxon>
        <taxon>Tracheophyta</taxon>
        <taxon>Spermatophyta</taxon>
        <taxon>Magnoliopsida</taxon>
        <taxon>eudicotyledons</taxon>
        <taxon>Gunneridae</taxon>
        <taxon>Pentapetalae</taxon>
        <taxon>rosids</taxon>
        <taxon>fabids</taxon>
        <taxon>Fabales</taxon>
        <taxon>Fabaceae</taxon>
        <taxon>Papilionoideae</taxon>
        <taxon>50 kb inversion clade</taxon>
        <taxon>NPAAA clade</taxon>
        <taxon>Hologalegina</taxon>
        <taxon>robinioid clade</taxon>
        <taxon>Loteae</taxon>
        <taxon>Lotus</taxon>
    </lineage>
</organism>
<reference evidence="1" key="1">
    <citation type="submission" date="2012-05" db="EMBL/GenBank/DDBJ databases">
        <authorList>
            <person name="Krishnakumar V."/>
            <person name="Cheung F."/>
            <person name="Xiao Y."/>
            <person name="Chan A."/>
            <person name="Moskal W.A."/>
            <person name="Town C.D."/>
        </authorList>
    </citation>
    <scope>NUCLEOTIDE SEQUENCE</scope>
</reference>
<sequence>MITVAAASVTGMDFMVSCGYEYLDGHY</sequence>
<name>I3SGK4_LOTJA</name>
<protein>
    <submittedName>
        <fullName evidence="1">Uncharacterized protein</fullName>
    </submittedName>
</protein>